<dbReference type="Proteomes" id="UP000189545">
    <property type="component" value="Chromosome"/>
</dbReference>
<dbReference type="STRING" id="225848.Sps_04566"/>
<dbReference type="InterPro" id="IPR050983">
    <property type="entry name" value="GST_Omega/HSP26"/>
</dbReference>
<dbReference type="KEGG" id="spsw:Sps_04566"/>
<dbReference type="SUPFAM" id="SSF47616">
    <property type="entry name" value="GST C-terminal domain-like"/>
    <property type="match status" value="1"/>
</dbReference>
<dbReference type="EMBL" id="CP014782">
    <property type="protein sequence ID" value="AQS39651.1"/>
    <property type="molecule type" value="Genomic_DNA"/>
</dbReference>
<dbReference type="EC" id="2.5.1.18" evidence="2"/>
<evidence type="ECO:0000259" key="1">
    <source>
        <dbReference type="PROSITE" id="PS50405"/>
    </source>
</evidence>
<reference evidence="2 3" key="1">
    <citation type="submission" date="2016-03" db="EMBL/GenBank/DDBJ databases">
        <title>Complete genome sequence of Shewanella psychrophila WP2, a deep sea bacterium isolated from west Pacific sediment.</title>
        <authorList>
            <person name="Xu G."/>
            <person name="Jian H."/>
        </authorList>
    </citation>
    <scope>NUCLEOTIDE SEQUENCE [LARGE SCALE GENOMIC DNA]</scope>
    <source>
        <strain evidence="2 3">WP2</strain>
    </source>
</reference>
<dbReference type="CDD" id="cd00299">
    <property type="entry name" value="GST_C_family"/>
    <property type="match status" value="1"/>
</dbReference>
<dbReference type="PANTHER" id="PTHR43968:SF6">
    <property type="entry name" value="GLUTATHIONE S-TRANSFERASE OMEGA"/>
    <property type="match status" value="1"/>
</dbReference>
<protein>
    <submittedName>
        <fullName evidence="2">Glutathione S-transferase</fullName>
        <ecNumber evidence="2">2.5.1.18</ecNumber>
    </submittedName>
</protein>
<feature type="domain" description="GST C-terminal" evidence="1">
    <location>
        <begin position="80"/>
        <end position="202"/>
    </location>
</feature>
<dbReference type="OrthoDB" id="9782992at2"/>
<dbReference type="InterPro" id="IPR040079">
    <property type="entry name" value="Glutathione_S-Trfase"/>
</dbReference>
<dbReference type="RefSeq" id="WP_077754515.1">
    <property type="nucleotide sequence ID" value="NZ_CP014782.1"/>
</dbReference>
<dbReference type="InterPro" id="IPR010987">
    <property type="entry name" value="Glutathione-S-Trfase_C-like"/>
</dbReference>
<dbReference type="AlphaFoldDB" id="A0A1S6HVX0"/>
<dbReference type="InterPro" id="IPR036249">
    <property type="entry name" value="Thioredoxin-like_sf"/>
</dbReference>
<keyword evidence="3" id="KW-1185">Reference proteome</keyword>
<dbReference type="Gene3D" id="1.20.1050.10">
    <property type="match status" value="1"/>
</dbReference>
<proteinExistence type="predicted"/>
<evidence type="ECO:0000313" key="3">
    <source>
        <dbReference type="Proteomes" id="UP000189545"/>
    </source>
</evidence>
<dbReference type="Pfam" id="PF13409">
    <property type="entry name" value="GST_N_2"/>
    <property type="match status" value="1"/>
</dbReference>
<sequence>MINIISFKVCPFFQYVTSMLEAIKLPYEVEYADFDNCLFDISPNGKAPVLITESGEALFDADAIVSYLESLHGRLYQAKTNEEAALIEAWANYGSKNYVPQCSTMRSETQPEFEAYLDVFEKAIANMERQLGKHSYFMGEEISRVDIAWLPILYRARLVEDGVGFDFFANYPSVKQWQKTLLSLDIAKQSVSGDFEQVFNDFYLSTRFQARRNKASIAS</sequence>
<organism evidence="2 3">
    <name type="scientific">Shewanella psychrophila</name>
    <dbReference type="NCBI Taxonomy" id="225848"/>
    <lineage>
        <taxon>Bacteria</taxon>
        <taxon>Pseudomonadati</taxon>
        <taxon>Pseudomonadota</taxon>
        <taxon>Gammaproteobacteria</taxon>
        <taxon>Alteromonadales</taxon>
        <taxon>Shewanellaceae</taxon>
        <taxon>Shewanella</taxon>
    </lineage>
</organism>
<gene>
    <name evidence="2" type="ORF">Sps_04566</name>
</gene>
<dbReference type="GO" id="GO:0005737">
    <property type="term" value="C:cytoplasm"/>
    <property type="evidence" value="ECO:0007669"/>
    <property type="project" value="TreeGrafter"/>
</dbReference>
<accession>A0A1S6HVX0</accession>
<name>A0A1S6HVX0_9GAMM</name>
<dbReference type="Gene3D" id="3.40.30.10">
    <property type="entry name" value="Glutaredoxin"/>
    <property type="match status" value="1"/>
</dbReference>
<dbReference type="CDD" id="cd00570">
    <property type="entry name" value="GST_N_family"/>
    <property type="match status" value="1"/>
</dbReference>
<dbReference type="PROSITE" id="PS50405">
    <property type="entry name" value="GST_CTER"/>
    <property type="match status" value="1"/>
</dbReference>
<keyword evidence="2" id="KW-0808">Transferase</keyword>
<dbReference type="InterPro" id="IPR036282">
    <property type="entry name" value="Glutathione-S-Trfase_C_sf"/>
</dbReference>
<evidence type="ECO:0000313" key="2">
    <source>
        <dbReference type="EMBL" id="AQS39651.1"/>
    </source>
</evidence>
<dbReference type="GO" id="GO:0004364">
    <property type="term" value="F:glutathione transferase activity"/>
    <property type="evidence" value="ECO:0007669"/>
    <property type="project" value="UniProtKB-EC"/>
</dbReference>
<dbReference type="Pfam" id="PF13410">
    <property type="entry name" value="GST_C_2"/>
    <property type="match status" value="1"/>
</dbReference>
<dbReference type="SUPFAM" id="SSF52833">
    <property type="entry name" value="Thioredoxin-like"/>
    <property type="match status" value="1"/>
</dbReference>
<dbReference type="SFLD" id="SFLDS00019">
    <property type="entry name" value="Glutathione_Transferase_(cytos"/>
    <property type="match status" value="1"/>
</dbReference>
<dbReference type="InterPro" id="IPR004045">
    <property type="entry name" value="Glutathione_S-Trfase_N"/>
</dbReference>
<dbReference type="PANTHER" id="PTHR43968">
    <property type="match status" value="1"/>
</dbReference>